<dbReference type="Proteomes" id="UP000661918">
    <property type="component" value="Unassembled WGS sequence"/>
</dbReference>
<keyword evidence="2" id="KW-1185">Reference proteome</keyword>
<evidence type="ECO:0008006" key="3">
    <source>
        <dbReference type="Google" id="ProtNLM"/>
    </source>
</evidence>
<name>A0ABQ2GQ14_9DEIO</name>
<organism evidence="1 2">
    <name type="scientific">Deinococcus aerophilus</name>
    <dbReference type="NCBI Taxonomy" id="522488"/>
    <lineage>
        <taxon>Bacteria</taxon>
        <taxon>Thermotogati</taxon>
        <taxon>Deinococcota</taxon>
        <taxon>Deinococci</taxon>
        <taxon>Deinococcales</taxon>
        <taxon>Deinococcaceae</taxon>
        <taxon>Deinococcus</taxon>
    </lineage>
</organism>
<dbReference type="RefSeq" id="WP_188902496.1">
    <property type="nucleotide sequence ID" value="NZ_BMOM01000007.1"/>
</dbReference>
<comment type="caution">
    <text evidence="1">The sequence shown here is derived from an EMBL/GenBank/DDBJ whole genome shotgun (WGS) entry which is preliminary data.</text>
</comment>
<proteinExistence type="predicted"/>
<reference evidence="2" key="1">
    <citation type="journal article" date="2019" name="Int. J. Syst. Evol. Microbiol.">
        <title>The Global Catalogue of Microorganisms (GCM) 10K type strain sequencing project: providing services to taxonomists for standard genome sequencing and annotation.</title>
        <authorList>
            <consortium name="The Broad Institute Genomics Platform"/>
            <consortium name="The Broad Institute Genome Sequencing Center for Infectious Disease"/>
            <person name="Wu L."/>
            <person name="Ma J."/>
        </authorList>
    </citation>
    <scope>NUCLEOTIDE SEQUENCE [LARGE SCALE GENOMIC DNA]</scope>
    <source>
        <strain evidence="2">JCM 15443</strain>
    </source>
</reference>
<gene>
    <name evidence="1" type="ORF">GCM10010841_12530</name>
</gene>
<dbReference type="EMBL" id="BMOM01000007">
    <property type="protein sequence ID" value="GGM05694.1"/>
    <property type="molecule type" value="Genomic_DNA"/>
</dbReference>
<evidence type="ECO:0000313" key="2">
    <source>
        <dbReference type="Proteomes" id="UP000661918"/>
    </source>
</evidence>
<accession>A0ABQ2GQ14</accession>
<protein>
    <recommendedName>
        <fullName evidence="3">LPS export ABC transporter periplasmic protein LptC</fullName>
    </recommendedName>
</protein>
<dbReference type="Gene3D" id="2.60.450.10">
    <property type="entry name" value="Lipopolysaccharide (LPS) transport protein A like domain"/>
    <property type="match status" value="1"/>
</dbReference>
<sequence length="221" mass="23019">MKFLSPSRRPFSLRLGTALAAITLFVGAQAVTFGGLNVAPRGPQNLNLETGATELPQGGTVTDRQGGLKLTASRLQLLPGQTLTAQDATLTTQQGGTLRAPQVVYDLKTGTVTATGGVSYTDARLRNLSAPRLILNVKTAFVTASGGVKADTPRLSGSTLAFDLSTMQAVLTGPYTVRQGTLNASANAAGRLLMVFGGNRVVRSSAQPDATTLGRFNPYLK</sequence>
<evidence type="ECO:0000313" key="1">
    <source>
        <dbReference type="EMBL" id="GGM05694.1"/>
    </source>
</evidence>